<dbReference type="OrthoDB" id="8724542at2"/>
<dbReference type="RefSeq" id="WP_110796527.1">
    <property type="nucleotide sequence ID" value="NZ_KZ826487.1"/>
</dbReference>
<evidence type="ECO:0000313" key="4">
    <source>
        <dbReference type="Proteomes" id="UP000248012"/>
    </source>
</evidence>
<evidence type="ECO:0000313" key="3">
    <source>
        <dbReference type="EMBL" id="PYC47004.1"/>
    </source>
</evidence>
<feature type="compositionally biased region" description="Polar residues" evidence="1">
    <location>
        <begin position="38"/>
        <end position="53"/>
    </location>
</feature>
<keyword evidence="4" id="KW-1185">Reference proteome</keyword>
<name>A0A2V4MWZ5_9RHOB</name>
<feature type="signal peptide" evidence="2">
    <location>
        <begin position="1"/>
        <end position="32"/>
    </location>
</feature>
<proteinExistence type="predicted"/>
<evidence type="ECO:0000256" key="2">
    <source>
        <dbReference type="SAM" id="SignalP"/>
    </source>
</evidence>
<dbReference type="Proteomes" id="UP000248012">
    <property type="component" value="Unassembled WGS sequence"/>
</dbReference>
<dbReference type="Pfam" id="PF11720">
    <property type="entry name" value="Inhibitor_I78"/>
    <property type="match status" value="1"/>
</dbReference>
<evidence type="ECO:0008006" key="5">
    <source>
        <dbReference type="Google" id="ProtNLM"/>
    </source>
</evidence>
<accession>A0A2V4MWZ5</accession>
<feature type="chain" id="PRO_5016172326" description="Peptidase inhibitor I78 family protein" evidence="2">
    <location>
        <begin position="33"/>
        <end position="135"/>
    </location>
</feature>
<gene>
    <name evidence="3" type="ORF">DI396_12350</name>
</gene>
<feature type="region of interest" description="Disordered" evidence="1">
    <location>
        <begin position="38"/>
        <end position="76"/>
    </location>
</feature>
<dbReference type="InterPro" id="IPR021719">
    <property type="entry name" value="Prot_inh_I78"/>
</dbReference>
<keyword evidence="2" id="KW-0732">Signal</keyword>
<dbReference type="Gene3D" id="3.30.10.10">
    <property type="entry name" value="Trypsin Inhibitor V, subunit A"/>
    <property type="match status" value="1"/>
</dbReference>
<dbReference type="AlphaFoldDB" id="A0A2V4MWZ5"/>
<evidence type="ECO:0000256" key="1">
    <source>
        <dbReference type="SAM" id="MobiDB-lite"/>
    </source>
</evidence>
<protein>
    <recommendedName>
        <fullName evidence="5">Peptidase inhibitor I78 family protein</fullName>
    </recommendedName>
</protein>
<reference evidence="3 4" key="1">
    <citation type="submission" date="2018-05" db="EMBL/GenBank/DDBJ databases">
        <title>Oceanovita maritima gen. nov., sp. nov., a marine bacterium in the family Rhodobacteraceae isolated from surface seawater of Lundu port Xiamen, China.</title>
        <authorList>
            <person name="Hetharua B.H."/>
            <person name="Min D."/>
            <person name="Liao H."/>
            <person name="Tian Y."/>
        </authorList>
    </citation>
    <scope>NUCLEOTIDE SEQUENCE [LARGE SCALE GENOMIC DNA]</scope>
    <source>
        <strain evidence="3 4">FSX-11</strain>
    </source>
</reference>
<dbReference type="EMBL" id="QFVT01000008">
    <property type="protein sequence ID" value="PYC47004.1"/>
    <property type="molecule type" value="Genomic_DNA"/>
</dbReference>
<sequence>MTISLFSAIRPAYLQRPLSRLLLCALALTLTAALSGCQPDTQPATDAQSTTEQAAADQPAKGDTPPPARATANQSCDAQAHAGLIGQSATGRDFGGLAPLVRVIGPKQPVTKDYRPNRLNITYDASGRITRVYCG</sequence>
<comment type="caution">
    <text evidence="3">The sequence shown here is derived from an EMBL/GenBank/DDBJ whole genome shotgun (WGS) entry which is preliminary data.</text>
</comment>
<organism evidence="3 4">
    <name type="scientific">Litorivita pollutaquae</name>
    <dbReference type="NCBI Taxonomy" id="2200892"/>
    <lineage>
        <taxon>Bacteria</taxon>
        <taxon>Pseudomonadati</taxon>
        <taxon>Pseudomonadota</taxon>
        <taxon>Alphaproteobacteria</taxon>
        <taxon>Rhodobacterales</taxon>
        <taxon>Paracoccaceae</taxon>
        <taxon>Litorivita</taxon>
    </lineage>
</organism>